<dbReference type="CDD" id="cd15457">
    <property type="entry name" value="NADAR"/>
    <property type="match status" value="1"/>
</dbReference>
<keyword evidence="4" id="KW-1185">Reference proteome</keyword>
<proteinExistence type="predicted"/>
<accession>A0AAN6GA74</accession>
<dbReference type="Gene3D" id="1.10.357.40">
    <property type="entry name" value="YbiA-like"/>
    <property type="match status" value="1"/>
</dbReference>
<dbReference type="SUPFAM" id="SSF143990">
    <property type="entry name" value="YbiA-like"/>
    <property type="match status" value="1"/>
</dbReference>
<evidence type="ECO:0000313" key="4">
    <source>
        <dbReference type="Proteomes" id="UP001176521"/>
    </source>
</evidence>
<dbReference type="Proteomes" id="UP001176521">
    <property type="component" value="Unassembled WGS sequence"/>
</dbReference>
<feature type="domain" description="NADAR" evidence="2">
    <location>
        <begin position="43"/>
        <end position="180"/>
    </location>
</feature>
<feature type="region of interest" description="Disordered" evidence="1">
    <location>
        <begin position="1"/>
        <end position="36"/>
    </location>
</feature>
<dbReference type="InterPro" id="IPR037238">
    <property type="entry name" value="YbiA-like_sf"/>
</dbReference>
<sequence>MTERNRCKTPESMASTEDEGDVILTPEASTPTPGPAQRPVIRFYHANEPFYFLTNFAPSRIFHDGVEFATAEALFQASKFTSRPYLYKSIGKEEAPRVAFSSAQRNKEAVSKDWESRSIQVMRHVQLLKYTQNNHLRVRLLQTEDAELIEASPHDAFWGEGSDGRGQSHLGKILMEVRTLISPAIDLVAADAGFFLHGIAYDATREQIELLIQGQHEPNSQPGRPSVDLMGADAYPSGSKAAQCSHVRTFHFGSSALTVWRCQIEFPSYRISPVSFFLAANEGFPRSGAKYTVQRSA</sequence>
<evidence type="ECO:0000313" key="3">
    <source>
        <dbReference type="EMBL" id="KAK0529296.1"/>
    </source>
</evidence>
<comment type="caution">
    <text evidence="3">The sequence shown here is derived from an EMBL/GenBank/DDBJ whole genome shotgun (WGS) entry which is preliminary data.</text>
</comment>
<dbReference type="EMBL" id="JAPDMQ010000247">
    <property type="protein sequence ID" value="KAK0529296.1"/>
    <property type="molecule type" value="Genomic_DNA"/>
</dbReference>
<evidence type="ECO:0000259" key="2">
    <source>
        <dbReference type="Pfam" id="PF08719"/>
    </source>
</evidence>
<dbReference type="InterPro" id="IPR012816">
    <property type="entry name" value="NADAR"/>
</dbReference>
<name>A0AAN6GA74_9BASI</name>
<dbReference type="NCBIfam" id="TIGR02464">
    <property type="entry name" value="ribofla_fusion"/>
    <property type="match status" value="1"/>
</dbReference>
<dbReference type="AlphaFoldDB" id="A0AAN6GA74"/>
<dbReference type="Pfam" id="PF08719">
    <property type="entry name" value="NADAR"/>
    <property type="match status" value="1"/>
</dbReference>
<evidence type="ECO:0000256" key="1">
    <source>
        <dbReference type="SAM" id="MobiDB-lite"/>
    </source>
</evidence>
<organism evidence="3 4">
    <name type="scientific">Tilletia horrida</name>
    <dbReference type="NCBI Taxonomy" id="155126"/>
    <lineage>
        <taxon>Eukaryota</taxon>
        <taxon>Fungi</taxon>
        <taxon>Dikarya</taxon>
        <taxon>Basidiomycota</taxon>
        <taxon>Ustilaginomycotina</taxon>
        <taxon>Exobasidiomycetes</taxon>
        <taxon>Tilletiales</taxon>
        <taxon>Tilletiaceae</taxon>
        <taxon>Tilletia</taxon>
    </lineage>
</organism>
<reference evidence="3" key="1">
    <citation type="journal article" date="2023" name="PhytoFront">
        <title>Draft Genome Resources of Seven Strains of Tilletia horrida, Causal Agent of Kernel Smut of Rice.</title>
        <authorList>
            <person name="Khanal S."/>
            <person name="Antony Babu S."/>
            <person name="Zhou X.G."/>
        </authorList>
    </citation>
    <scope>NUCLEOTIDE SEQUENCE</scope>
    <source>
        <strain evidence="3">TX3</strain>
    </source>
</reference>
<gene>
    <name evidence="3" type="ORF">OC842_004284</name>
</gene>
<protein>
    <recommendedName>
        <fullName evidence="2">NADAR domain-containing protein</fullName>
    </recommendedName>
</protein>